<protein>
    <submittedName>
        <fullName evidence="4">mRNA cleavage and polyadenylation factor II complex, subunit CFT1 (CPSF subunit)</fullName>
    </submittedName>
</protein>
<proteinExistence type="predicted"/>
<dbReference type="InterPro" id="IPR058543">
    <property type="entry name" value="Beta-prop_RSE1/DDB1/CPSF1_2nd"/>
</dbReference>
<dbReference type="STRING" id="401625.A0A0P1BB83"/>
<dbReference type="InterPro" id="IPR015943">
    <property type="entry name" value="WD40/YVTN_repeat-like_dom_sf"/>
</dbReference>
<dbReference type="EMBL" id="CCYA01000152">
    <property type="protein sequence ID" value="CEH12504.1"/>
    <property type="molecule type" value="Genomic_DNA"/>
</dbReference>
<evidence type="ECO:0000259" key="2">
    <source>
        <dbReference type="Pfam" id="PF03178"/>
    </source>
</evidence>
<evidence type="ECO:0000259" key="3">
    <source>
        <dbReference type="Pfam" id="PF23726"/>
    </source>
</evidence>
<dbReference type="GO" id="GO:0005634">
    <property type="term" value="C:nucleus"/>
    <property type="evidence" value="ECO:0007669"/>
    <property type="project" value="InterPro"/>
</dbReference>
<feature type="domain" description="RSE1/DDB1/CPSF1 second beta-propeller" evidence="3">
    <location>
        <begin position="600"/>
        <end position="1017"/>
    </location>
</feature>
<keyword evidence="5" id="KW-1185">Reference proteome</keyword>
<accession>A0A0P1BB83</accession>
<dbReference type="Gene3D" id="2.130.10.10">
    <property type="entry name" value="YVTN repeat-like/Quinoprotein amine dehydrogenase"/>
    <property type="match status" value="2"/>
</dbReference>
<dbReference type="Gene3D" id="1.10.150.910">
    <property type="match status" value="1"/>
</dbReference>
<dbReference type="OrthoDB" id="6109at2759"/>
<feature type="region of interest" description="Disordered" evidence="1">
    <location>
        <begin position="771"/>
        <end position="834"/>
    </location>
</feature>
<feature type="domain" description="RSE1/DDB1/CPSF1 C-terminal" evidence="2">
    <location>
        <begin position="1114"/>
        <end position="1438"/>
    </location>
</feature>
<evidence type="ECO:0000313" key="4">
    <source>
        <dbReference type="EMBL" id="CEH12504.1"/>
    </source>
</evidence>
<reference evidence="4 5" key="1">
    <citation type="submission" date="2014-09" db="EMBL/GenBank/DDBJ databases">
        <authorList>
            <person name="Magalhaes I.L.F."/>
            <person name="Oliveira U."/>
            <person name="Santos F.R."/>
            <person name="Vidigal T.H.D.A."/>
            <person name="Brescovit A.D."/>
            <person name="Santos A.J."/>
        </authorList>
    </citation>
    <scope>NUCLEOTIDE SEQUENCE [LARGE SCALE GENOMIC DNA]</scope>
</reference>
<name>A0A0P1BB83_9BASI</name>
<dbReference type="InterPro" id="IPR004871">
    <property type="entry name" value="RSE1/DDB1/CPSF1_C"/>
</dbReference>
<dbReference type="GO" id="GO:0003676">
    <property type="term" value="F:nucleic acid binding"/>
    <property type="evidence" value="ECO:0007669"/>
    <property type="project" value="InterPro"/>
</dbReference>
<dbReference type="InterPro" id="IPR050358">
    <property type="entry name" value="RSE1/DDB1/CFT1"/>
</dbReference>
<dbReference type="Proteomes" id="UP000054845">
    <property type="component" value="Unassembled WGS sequence"/>
</dbReference>
<dbReference type="PANTHER" id="PTHR10644">
    <property type="entry name" value="DNA REPAIR/RNA PROCESSING CPSF FAMILY"/>
    <property type="match status" value="1"/>
</dbReference>
<feature type="compositionally biased region" description="Acidic residues" evidence="1">
    <location>
        <begin position="795"/>
        <end position="813"/>
    </location>
</feature>
<evidence type="ECO:0000313" key="5">
    <source>
        <dbReference type="Proteomes" id="UP000054845"/>
    </source>
</evidence>
<dbReference type="Pfam" id="PF03178">
    <property type="entry name" value="CPSF_A"/>
    <property type="match status" value="1"/>
</dbReference>
<feature type="compositionally biased region" description="Polar residues" evidence="1">
    <location>
        <begin position="776"/>
        <end position="788"/>
    </location>
</feature>
<sequence length="1478" mass="160891">MSLSALHLSLLPASGTSHLLALHLTHRDGAQHSFRGERLRHLILVRDDCVRIFEVRRACDAQIRLHHLRTHQLFGNVMGLGAVDASAWKSSSRHVAEASGTQSTQAVLFSFGDAKMALMEWDDEAMDLVTVSIHTYQRAPQMINGSPPHFQNFLRTDPVSRCAVMLLPQSSIAVLPFYQDSVDLGDEMDLELLDGEGDAVRQGHEPAAAGEAVPYAPSFVLDLAKLLQVAGVRDLAFCEGFQRPTLAVLSSVAGTCTGRLNEKRDTCVLHLLTLDLSITSTHPILNTCPNLPHDVLYMRPCPANLGGGVLLVSPCALMHVDQAGNVVGLATSDWFALTSDRKLPSLSLPSTSPSTSLNGTQRHNAQINLANSEIIFPNDKAQSGSAAASMVLLFSASSEAYQIRFNFDGRTLESLSMELVHMSSSLAEAPAGGHDVEKLTPPACAAMIDEELAIVGSMIGPSRLVMVKNVQKNVEQAEHVKEEDDAKRNLQGHAEMEMDLDDDLYGDSARAISSAAGPSTNGSSTKRAMTSLELKPLPANIPALGPVHDLKMCAFDELDVKGEEASLRKDGKVLKTLATVGAAPHAGVAILERAYDACLASNDDQTTLFKVHADGETELIERVTGRTLAAGPLPDRPEQQQTRSEQAARLIRITERQVEVMDLTGRVLQSLLAVEEKGRSSSSAAAAVAVADEEEEELQVHQASLCGAWAALVRTDGQLRLYRVDRDALQSVQLPQGCALGANTYTCVSLLRDQRAQLSLEPLRMQEEPKFVRETGSATALHSPTTRRNTLRNEAEEEEEIDYGEEEEEEEEEGNVRTSTTPARVVEKSAGSDDQASSSKAATIWLSLVGNDGRVHICALPSLEIVWSSNSILALPQRLSHTLDDVSSTEDEGLYVIQALLCHIGDALHLATSFNNGLIVVYEANTSGAAQSRLQVIFNKIFARQITSTEVAGPAVDGEVATLAASLTPLDRFAAFEDASIFVGGEESGWIAKCETGPLVFFPTHEGGLHSCAALRAQRRISPFALSPQRFLFTQFDMVCSAEMPDLRYDLEIPYKLLPSDRTYTRLAPHEPTGTFVVASESPQPFVLFDPEDQSVVQDPSIDPTPAYIARGSLELFVPGIEEPIDGFEFGQCEVVCAVELVTLKSIGTLSGTKDYLAVGTMISHGEDRPARGNTYIFDVVEVVPDPTDPLAKYRLRMLYKEDAKAPITCITDMNGYLVVAMGQKLFVRSLENDEWLVSIAFLDIPFQTTTLRRLNNFILLSDVHNSVWFIAFQESPYRLTVLGKDFNTFSTTCSDFLLDGPEMSIVAASTDKVLRLYDYAPTAIASQGGLKLLLRTEYQISSEVDCILMIPGAAPEHGGFSLQSELILGLMNGGVHSLVPVEEHVYHRLQLLQSQMVRNVQHFAGLNPRGHRSVRNDHTSRPLAKGILDGLLLSTFEKLSRPKMEELVGLLQGAMGRDGPDQALRDLAALRNHWGSA</sequence>
<evidence type="ECO:0000256" key="1">
    <source>
        <dbReference type="SAM" id="MobiDB-lite"/>
    </source>
</evidence>
<dbReference type="Pfam" id="PF23726">
    <property type="entry name" value="Beta-prop_RSE1_2nd"/>
    <property type="match status" value="1"/>
</dbReference>
<organism evidence="4 5">
    <name type="scientific">Ceraceosorus bombacis</name>
    <dbReference type="NCBI Taxonomy" id="401625"/>
    <lineage>
        <taxon>Eukaryota</taxon>
        <taxon>Fungi</taxon>
        <taxon>Dikarya</taxon>
        <taxon>Basidiomycota</taxon>
        <taxon>Ustilaginomycotina</taxon>
        <taxon>Exobasidiomycetes</taxon>
        <taxon>Ceraceosorales</taxon>
        <taxon>Ceraceosoraceae</taxon>
        <taxon>Ceraceosorus</taxon>
    </lineage>
</organism>